<sequence length="38" mass="4513">MLKTGLFDQVSKKKSVVFRLFMFPELIVLYCHKSKSTY</sequence>
<name>E1YAU5_9BACT</name>
<proteinExistence type="predicted"/>
<keyword evidence="1" id="KW-1133">Transmembrane helix</keyword>
<feature type="transmembrane region" description="Helical" evidence="1">
    <location>
        <begin position="16"/>
        <end position="32"/>
    </location>
</feature>
<evidence type="ECO:0000313" key="2">
    <source>
        <dbReference type="EMBL" id="CBX27689.1"/>
    </source>
</evidence>
<protein>
    <submittedName>
        <fullName evidence="2">Uncharacterized protein</fullName>
    </submittedName>
</protein>
<accession>E1YAU5</accession>
<keyword evidence="1" id="KW-0812">Transmembrane</keyword>
<reference evidence="2" key="1">
    <citation type="journal article" date="2011" name="Environ. Microbiol.">
        <title>Genomic insights into the metabolic potential of the polycyclic aromatic hydrocarbon degrading sulfate-reducing Deltaproteobacterium N47.</title>
        <authorList>
            <person name="Bergmann F."/>
            <person name="Selesi D."/>
            <person name="Weinmaier T."/>
            <person name="Tischler P."/>
            <person name="Rattei T."/>
            <person name="Meckenstock R.U."/>
        </authorList>
    </citation>
    <scope>NUCLEOTIDE SEQUENCE</scope>
</reference>
<dbReference type="AlphaFoldDB" id="E1YAU5"/>
<evidence type="ECO:0000256" key="1">
    <source>
        <dbReference type="SAM" id="Phobius"/>
    </source>
</evidence>
<gene>
    <name evidence="2" type="ORF">N47_H25110</name>
</gene>
<organism evidence="2">
    <name type="scientific">uncultured Desulfobacterium sp</name>
    <dbReference type="NCBI Taxonomy" id="201089"/>
    <lineage>
        <taxon>Bacteria</taxon>
        <taxon>Pseudomonadati</taxon>
        <taxon>Thermodesulfobacteriota</taxon>
        <taxon>Desulfobacteria</taxon>
        <taxon>Desulfobacterales</taxon>
        <taxon>Desulfobacteriaceae</taxon>
        <taxon>Desulfobacterium</taxon>
        <taxon>environmental samples</taxon>
    </lineage>
</organism>
<keyword evidence="1" id="KW-0472">Membrane</keyword>
<dbReference type="EMBL" id="FR695866">
    <property type="protein sequence ID" value="CBX27689.1"/>
    <property type="molecule type" value="Genomic_DNA"/>
</dbReference>